<dbReference type="OrthoDB" id="9800643at2"/>
<keyword evidence="1 5" id="KW-0489">Methyltransferase</keyword>
<feature type="binding site" evidence="5">
    <location>
        <position position="147"/>
    </location>
    <ligand>
        <name>S-adenosyl-L-methionine</name>
        <dbReference type="ChEBI" id="CHEBI:59789"/>
    </ligand>
</feature>
<dbReference type="RefSeq" id="WP_146960669.1">
    <property type="nucleotide sequence ID" value="NZ_CP042467.1"/>
</dbReference>
<proteinExistence type="inferred from homology"/>
<dbReference type="InterPro" id="IPR019874">
    <property type="entry name" value="RF_methyltr_PrmC"/>
</dbReference>
<dbReference type="PROSITE" id="PS00092">
    <property type="entry name" value="N6_MTASE"/>
    <property type="match status" value="1"/>
</dbReference>
<evidence type="ECO:0000313" key="8">
    <source>
        <dbReference type="EMBL" id="QED28335.1"/>
    </source>
</evidence>
<keyword evidence="2 5" id="KW-0808">Transferase</keyword>
<name>A0A5B8XS35_9DELT</name>
<dbReference type="SUPFAM" id="SSF53335">
    <property type="entry name" value="S-adenosyl-L-methionine-dependent methyltransferases"/>
    <property type="match status" value="1"/>
</dbReference>
<evidence type="ECO:0000256" key="2">
    <source>
        <dbReference type="ARBA" id="ARBA00022679"/>
    </source>
</evidence>
<evidence type="ECO:0000256" key="4">
    <source>
        <dbReference type="ARBA" id="ARBA00048391"/>
    </source>
</evidence>
<dbReference type="HAMAP" id="MF_02126">
    <property type="entry name" value="RF_methyltr_PrmC"/>
    <property type="match status" value="1"/>
</dbReference>
<dbReference type="GO" id="GO:0032259">
    <property type="term" value="P:methylation"/>
    <property type="evidence" value="ECO:0007669"/>
    <property type="project" value="UniProtKB-KW"/>
</dbReference>
<reference evidence="8 9" key="1">
    <citation type="submission" date="2019-08" db="EMBL/GenBank/DDBJ databases">
        <authorList>
            <person name="Liang Q."/>
        </authorList>
    </citation>
    <scope>NUCLEOTIDE SEQUENCE [LARGE SCALE GENOMIC DNA]</scope>
    <source>
        <strain evidence="8 9">V1718</strain>
    </source>
</reference>
<comment type="caution">
    <text evidence="5">Lacks conserved residue(s) required for the propagation of feature annotation.</text>
</comment>
<comment type="similarity">
    <text evidence="5">Belongs to the protein N5-glutamine methyltransferase family. PrmC subfamily.</text>
</comment>
<dbReference type="GO" id="GO:0102559">
    <property type="term" value="F:peptide chain release factor N(5)-glutamine methyltransferase activity"/>
    <property type="evidence" value="ECO:0007669"/>
    <property type="project" value="UniProtKB-EC"/>
</dbReference>
<dbReference type="KEGG" id="bbae:FRD01_14060"/>
<feature type="domain" description="Methyltransferase small" evidence="6">
    <location>
        <begin position="104"/>
        <end position="199"/>
    </location>
</feature>
<evidence type="ECO:0000256" key="1">
    <source>
        <dbReference type="ARBA" id="ARBA00022603"/>
    </source>
</evidence>
<feature type="domain" description="Release factor glutamine methyltransferase N-terminal" evidence="7">
    <location>
        <begin position="10"/>
        <end position="79"/>
    </location>
</feature>
<evidence type="ECO:0000259" key="7">
    <source>
        <dbReference type="Pfam" id="PF17827"/>
    </source>
</evidence>
<dbReference type="NCBIfam" id="TIGR03534">
    <property type="entry name" value="RF_mod_PrmC"/>
    <property type="match status" value="1"/>
</dbReference>
<dbReference type="GO" id="GO:0003676">
    <property type="term" value="F:nucleic acid binding"/>
    <property type="evidence" value="ECO:0007669"/>
    <property type="project" value="InterPro"/>
</dbReference>
<dbReference type="InterPro" id="IPR050320">
    <property type="entry name" value="N5-glutamine_MTase"/>
</dbReference>
<evidence type="ECO:0000256" key="5">
    <source>
        <dbReference type="HAMAP-Rule" id="MF_02126"/>
    </source>
</evidence>
<dbReference type="Gene3D" id="3.40.50.150">
    <property type="entry name" value="Vaccinia Virus protein VP39"/>
    <property type="match status" value="1"/>
</dbReference>
<gene>
    <name evidence="5 8" type="primary">prmC</name>
    <name evidence="8" type="ORF">FRD01_14060</name>
</gene>
<dbReference type="InterPro" id="IPR007848">
    <property type="entry name" value="Small_mtfrase_dom"/>
</dbReference>
<dbReference type="NCBIfam" id="TIGR00536">
    <property type="entry name" value="hemK_fam"/>
    <property type="match status" value="1"/>
</dbReference>
<sequence>MSETWTVERLIKWTADFFGEKGLESPKLDAELLLGHTLGLRRVELYMQWDRPLNPDELAAFRALIKRRVAREPVAYLTGERAFWALDFKCDSRALIPRPDTEILVERVLELVEVGGTPSILDVGCGTGCIGLTLAHEIPGAQVTLVDLSDGAVELTRENAAKHELHERVEVLKSDLMAAAPGPWDLVVSNPPYIATNEENLMDEDVLKYEPKSALFAGADGLDLIRPLAKQAFSGLNAGGWFLVEIGFSQGPKVVEILGNAGFVDVAIRKDYSGHDRVVEGQKP</sequence>
<dbReference type="Pfam" id="PF05175">
    <property type="entry name" value="MTS"/>
    <property type="match status" value="1"/>
</dbReference>
<dbReference type="InterPro" id="IPR040758">
    <property type="entry name" value="PrmC_N"/>
</dbReference>
<dbReference type="InterPro" id="IPR004556">
    <property type="entry name" value="HemK-like"/>
</dbReference>
<dbReference type="Proteomes" id="UP000321595">
    <property type="component" value="Chromosome"/>
</dbReference>
<evidence type="ECO:0000256" key="3">
    <source>
        <dbReference type="ARBA" id="ARBA00022691"/>
    </source>
</evidence>
<dbReference type="Gene3D" id="1.10.8.10">
    <property type="entry name" value="DNA helicase RuvA subunit, C-terminal domain"/>
    <property type="match status" value="1"/>
</dbReference>
<feature type="binding site" evidence="5">
    <location>
        <position position="190"/>
    </location>
    <ligand>
        <name>S-adenosyl-L-methionine</name>
        <dbReference type="ChEBI" id="CHEBI:59789"/>
    </ligand>
</feature>
<protein>
    <recommendedName>
        <fullName evidence="5">Release factor glutamine methyltransferase</fullName>
        <shortName evidence="5">RF MTase</shortName>
        <ecNumber evidence="5">2.1.1.297</ecNumber>
    </recommendedName>
    <alternativeName>
        <fullName evidence="5">N5-glutamine methyltransferase PrmC</fullName>
    </alternativeName>
    <alternativeName>
        <fullName evidence="5">Protein-(glutamine-N5) MTase PrmC</fullName>
    </alternativeName>
    <alternativeName>
        <fullName evidence="5">Protein-glutamine N-methyltransferase PrmC</fullName>
    </alternativeName>
</protein>
<dbReference type="PANTHER" id="PTHR18895">
    <property type="entry name" value="HEMK METHYLTRANSFERASE"/>
    <property type="match status" value="1"/>
</dbReference>
<organism evidence="8 9">
    <name type="scientific">Microvenator marinus</name>
    <dbReference type="NCBI Taxonomy" id="2600177"/>
    <lineage>
        <taxon>Bacteria</taxon>
        <taxon>Deltaproteobacteria</taxon>
        <taxon>Bradymonadales</taxon>
        <taxon>Microvenatoraceae</taxon>
        <taxon>Microvenator</taxon>
    </lineage>
</organism>
<dbReference type="CDD" id="cd02440">
    <property type="entry name" value="AdoMet_MTases"/>
    <property type="match status" value="1"/>
</dbReference>
<dbReference type="PANTHER" id="PTHR18895:SF74">
    <property type="entry name" value="MTRF1L RELEASE FACTOR GLUTAMINE METHYLTRANSFERASE"/>
    <property type="match status" value="1"/>
</dbReference>
<dbReference type="EMBL" id="CP042467">
    <property type="protein sequence ID" value="QED28335.1"/>
    <property type="molecule type" value="Genomic_DNA"/>
</dbReference>
<feature type="binding site" evidence="5">
    <location>
        <begin position="124"/>
        <end position="128"/>
    </location>
    <ligand>
        <name>S-adenosyl-L-methionine</name>
        <dbReference type="ChEBI" id="CHEBI:59789"/>
    </ligand>
</feature>
<dbReference type="FunFam" id="3.40.50.150:FF:000053">
    <property type="entry name" value="Release factor glutamine methyltransferase"/>
    <property type="match status" value="1"/>
</dbReference>
<dbReference type="AlphaFoldDB" id="A0A5B8XS35"/>
<comment type="catalytic activity">
    <reaction evidence="4 5">
        <text>L-glutaminyl-[peptide chain release factor] + S-adenosyl-L-methionine = N(5)-methyl-L-glutaminyl-[peptide chain release factor] + S-adenosyl-L-homocysteine + H(+)</text>
        <dbReference type="Rhea" id="RHEA:42896"/>
        <dbReference type="Rhea" id="RHEA-COMP:10271"/>
        <dbReference type="Rhea" id="RHEA-COMP:10272"/>
        <dbReference type="ChEBI" id="CHEBI:15378"/>
        <dbReference type="ChEBI" id="CHEBI:30011"/>
        <dbReference type="ChEBI" id="CHEBI:57856"/>
        <dbReference type="ChEBI" id="CHEBI:59789"/>
        <dbReference type="ChEBI" id="CHEBI:61891"/>
        <dbReference type="EC" id="2.1.1.297"/>
    </reaction>
</comment>
<keyword evidence="9" id="KW-1185">Reference proteome</keyword>
<accession>A0A5B8XS35</accession>
<dbReference type="Pfam" id="PF17827">
    <property type="entry name" value="PrmC_N"/>
    <property type="match status" value="1"/>
</dbReference>
<comment type="function">
    <text evidence="5">Methylates the class 1 translation termination release factors RF1/PrfA and RF2/PrfB on the glutamine residue of the universally conserved GGQ motif.</text>
</comment>
<dbReference type="EC" id="2.1.1.297" evidence="5"/>
<keyword evidence="3 5" id="KW-0949">S-adenosyl-L-methionine</keyword>
<dbReference type="InterPro" id="IPR002052">
    <property type="entry name" value="DNA_methylase_N6_adenine_CS"/>
</dbReference>
<dbReference type="InterPro" id="IPR029063">
    <property type="entry name" value="SAM-dependent_MTases_sf"/>
</dbReference>
<evidence type="ECO:0000313" key="9">
    <source>
        <dbReference type="Proteomes" id="UP000321595"/>
    </source>
</evidence>
<evidence type="ECO:0000259" key="6">
    <source>
        <dbReference type="Pfam" id="PF05175"/>
    </source>
</evidence>
<feature type="binding site" evidence="5">
    <location>
        <begin position="190"/>
        <end position="193"/>
    </location>
    <ligand>
        <name>substrate</name>
    </ligand>
</feature>